<keyword evidence="2" id="KW-1185">Reference proteome</keyword>
<accession>A0ABS8Q180</accession>
<dbReference type="EMBL" id="JAJNOC010000001">
    <property type="protein sequence ID" value="MCD2515507.1"/>
    <property type="molecule type" value="Genomic_DNA"/>
</dbReference>
<gene>
    <name evidence="1" type="ORF">LQ564_04190</name>
</gene>
<proteinExistence type="predicted"/>
<organism evidence="1 2">
    <name type="scientific">Massilia phyllostachyos</name>
    <dbReference type="NCBI Taxonomy" id="2898585"/>
    <lineage>
        <taxon>Bacteria</taxon>
        <taxon>Pseudomonadati</taxon>
        <taxon>Pseudomonadota</taxon>
        <taxon>Betaproteobacteria</taxon>
        <taxon>Burkholderiales</taxon>
        <taxon>Oxalobacteraceae</taxon>
        <taxon>Telluria group</taxon>
        <taxon>Massilia</taxon>
    </lineage>
</organism>
<evidence type="ECO:0000313" key="2">
    <source>
        <dbReference type="Proteomes" id="UP001179361"/>
    </source>
</evidence>
<comment type="caution">
    <text evidence="1">The sequence shown here is derived from an EMBL/GenBank/DDBJ whole genome shotgun (WGS) entry which is preliminary data.</text>
</comment>
<reference evidence="1" key="1">
    <citation type="submission" date="2021-11" db="EMBL/GenBank/DDBJ databases">
        <title>The complete genome of Massilia sp sp. G4R7.</title>
        <authorList>
            <person name="Liu L."/>
            <person name="Yue J."/>
            <person name="Yuan J."/>
            <person name="Yang F."/>
            <person name="Li L."/>
        </authorList>
    </citation>
    <scope>NUCLEOTIDE SEQUENCE</scope>
    <source>
        <strain evidence="1">G4R7</strain>
    </source>
</reference>
<dbReference type="Proteomes" id="UP001179361">
    <property type="component" value="Unassembled WGS sequence"/>
</dbReference>
<protein>
    <submittedName>
        <fullName evidence="1">Uncharacterized protein</fullName>
    </submittedName>
</protein>
<sequence>MTVTIYVTKQAMATVLKIKDLDYYDRCCLADNEATDLTRKEGYYLKATHKLSLAPLPEDALLVASLRTGDADYSERVSIPASLRGCIFEKAPNLPPRYKEIIEYWSGEPLNTNAGGAVYYQNPMNAYVVDLTPLDAANAAGNYGGNVAGMDALLSEGVVVHIAGLSKALGSAPDGGFVEIEIPLDDAMLALDNSKFLTGRPYAQSTGQRSERIFLKMADIRRSPDPNQIFVDALRYEELDYGFYY</sequence>
<name>A0ABS8Q180_9BURK</name>
<evidence type="ECO:0000313" key="1">
    <source>
        <dbReference type="EMBL" id="MCD2515507.1"/>
    </source>
</evidence>
<dbReference type="RefSeq" id="WP_231056813.1">
    <property type="nucleotide sequence ID" value="NZ_JAJNOC010000001.1"/>
</dbReference>